<proteinExistence type="predicted"/>
<reference evidence="2 3" key="1">
    <citation type="submission" date="2020-08" db="EMBL/GenBank/DDBJ databases">
        <title>Whole genome shotgun sequence of Actinoplanes ianthinogenes NBRC 13996.</title>
        <authorList>
            <person name="Komaki H."/>
            <person name="Tamura T."/>
        </authorList>
    </citation>
    <scope>NUCLEOTIDE SEQUENCE [LARGE SCALE GENOMIC DNA]</scope>
    <source>
        <strain evidence="2 3">NBRC 13996</strain>
    </source>
</reference>
<feature type="region of interest" description="Disordered" evidence="1">
    <location>
        <begin position="41"/>
        <end position="74"/>
    </location>
</feature>
<sequence>MVLDARIARATDLEAAAALAATDLALRPQLVHTAWTRTSDIVGRRRSATTTGRSSPGECRSRPASAAGRRSRAPATQLRFTVACRATQLRVTVAAAGCDPRFRWRAVRSESADRQDLSWRSAPYPRLA</sequence>
<keyword evidence="3" id="KW-1185">Reference proteome</keyword>
<name>A0ABM7LJG9_9ACTN</name>
<evidence type="ECO:0000313" key="3">
    <source>
        <dbReference type="Proteomes" id="UP000676967"/>
    </source>
</evidence>
<organism evidence="2 3">
    <name type="scientific">Actinoplanes ianthinogenes</name>
    <dbReference type="NCBI Taxonomy" id="122358"/>
    <lineage>
        <taxon>Bacteria</taxon>
        <taxon>Bacillati</taxon>
        <taxon>Actinomycetota</taxon>
        <taxon>Actinomycetes</taxon>
        <taxon>Micromonosporales</taxon>
        <taxon>Micromonosporaceae</taxon>
        <taxon>Actinoplanes</taxon>
    </lineage>
</organism>
<feature type="compositionally biased region" description="Basic and acidic residues" evidence="1">
    <location>
        <begin position="107"/>
        <end position="117"/>
    </location>
</feature>
<evidence type="ECO:0000256" key="1">
    <source>
        <dbReference type="SAM" id="MobiDB-lite"/>
    </source>
</evidence>
<protein>
    <submittedName>
        <fullName evidence="2">Uncharacterized protein</fullName>
    </submittedName>
</protein>
<evidence type="ECO:0000313" key="2">
    <source>
        <dbReference type="EMBL" id="BCJ39381.1"/>
    </source>
</evidence>
<dbReference type="EMBL" id="AP023356">
    <property type="protein sequence ID" value="BCJ39381.1"/>
    <property type="molecule type" value="Genomic_DNA"/>
</dbReference>
<feature type="compositionally biased region" description="Low complexity" evidence="1">
    <location>
        <begin position="48"/>
        <end position="68"/>
    </location>
</feature>
<dbReference type="Proteomes" id="UP000676967">
    <property type="component" value="Chromosome"/>
</dbReference>
<gene>
    <name evidence="2" type="ORF">Aiant_00380</name>
</gene>
<accession>A0ABM7LJG9</accession>
<feature type="region of interest" description="Disordered" evidence="1">
    <location>
        <begin position="107"/>
        <end position="128"/>
    </location>
</feature>